<dbReference type="SUPFAM" id="SSF56024">
    <property type="entry name" value="Phospholipase D/nuclease"/>
    <property type="match status" value="2"/>
</dbReference>
<evidence type="ECO:0000313" key="4">
    <source>
        <dbReference type="Proteomes" id="UP001169719"/>
    </source>
</evidence>
<keyword evidence="1" id="KW-0732">Signal</keyword>
<dbReference type="EMBL" id="JAUEOZ010000002">
    <property type="protein sequence ID" value="MDN2482829.1"/>
    <property type="molecule type" value="Genomic_DNA"/>
</dbReference>
<evidence type="ECO:0000313" key="3">
    <source>
        <dbReference type="EMBL" id="MDN2482829.1"/>
    </source>
</evidence>
<dbReference type="Proteomes" id="UP001169719">
    <property type="component" value="Unassembled WGS sequence"/>
</dbReference>
<sequence length="485" mass="56408">MYFSRFHALMALAFSILVTGCASPYPHVEEDFQTDWQSQEYNAQVHLLPSAPEALARRIHLVRHAQHNIDLTYFSWDKDTVGLMLVDELVKAADRGVQVRIVLDDLLVFNEKWLAEADQNDNIQIKLFNPFGSRKMGWLGRAPNFMRHQQTLDHRLHEKYFNVDHHTMILGGRNIGDAYFGYSDSANFFDMDTLFKGDIITPFTDNYQALWDSEHVQPISTQIKVKMGAQYKTLTKALNKTKRKHPGVVMDIENNIRRLKPLDMIDVVATPVFDSLDKLNDQQPYFRSRAENTIKTELETAKQVTISTPYIVPSQKKFDVIEQLTEQGTEVSLFTNSSASNDSLFIPAYYKQHRQTLLDMGVDIHEYRDQAVNEDHFFHVDTYYHNKTLIVDDKLTYIGSSNFDPRSDFLNVEFGVFIQSEAFAKDVHHYLTKQQSTLYWYVTRDDQGKTTWESNAEMHSKDPNYGSWHKVPDWIFKKMDGEFEL</sequence>
<keyword evidence="4" id="KW-1185">Reference proteome</keyword>
<dbReference type="InterPro" id="IPR025202">
    <property type="entry name" value="PLD-like_dom"/>
</dbReference>
<gene>
    <name evidence="3" type="ORF">QWJ08_15925</name>
</gene>
<dbReference type="InterPro" id="IPR001736">
    <property type="entry name" value="PLipase_D/transphosphatidylase"/>
</dbReference>
<dbReference type="Gene3D" id="3.30.870.10">
    <property type="entry name" value="Endonuclease Chain A"/>
    <property type="match status" value="2"/>
</dbReference>
<dbReference type="SMART" id="SM00155">
    <property type="entry name" value="PLDc"/>
    <property type="match status" value="2"/>
</dbReference>
<organism evidence="3 4">
    <name type="scientific">Vibrio agarivorans</name>
    <dbReference type="NCBI Taxonomy" id="153622"/>
    <lineage>
        <taxon>Bacteria</taxon>
        <taxon>Pseudomonadati</taxon>
        <taxon>Pseudomonadota</taxon>
        <taxon>Gammaproteobacteria</taxon>
        <taxon>Vibrionales</taxon>
        <taxon>Vibrionaceae</taxon>
        <taxon>Vibrio</taxon>
    </lineage>
</organism>
<evidence type="ECO:0000256" key="1">
    <source>
        <dbReference type="SAM" id="SignalP"/>
    </source>
</evidence>
<feature type="domain" description="PLD phosphodiesterase" evidence="2">
    <location>
        <begin position="380"/>
        <end position="407"/>
    </location>
</feature>
<feature type="chain" id="PRO_5045883086" evidence="1">
    <location>
        <begin position="25"/>
        <end position="485"/>
    </location>
</feature>
<reference evidence="3" key="1">
    <citation type="submission" date="2024-05" db="EMBL/GenBank/DDBJ databases">
        <title>Genome Sequences of Four Agar- Degrading Marine Bacteria.</title>
        <authorList>
            <person name="Phillips E.K."/>
            <person name="Shaffer J.C."/>
            <person name="Henson M.W."/>
            <person name="Temperton B."/>
            <person name="Thrash C.J."/>
            <person name="Martin M.O."/>
        </authorList>
    </citation>
    <scope>NUCLEOTIDE SEQUENCE</scope>
    <source>
        <strain evidence="3">EKP203</strain>
    </source>
</reference>
<protein>
    <submittedName>
        <fullName evidence="3">Phospholipase D family protein</fullName>
    </submittedName>
</protein>
<accession>A0ABT7Y457</accession>
<dbReference type="PROSITE" id="PS51257">
    <property type="entry name" value="PROKAR_LIPOPROTEIN"/>
    <property type="match status" value="1"/>
</dbReference>
<dbReference type="CDD" id="cd09111">
    <property type="entry name" value="PLDc_ymdC_like_1"/>
    <property type="match status" value="1"/>
</dbReference>
<feature type="signal peptide" evidence="1">
    <location>
        <begin position="1"/>
        <end position="24"/>
    </location>
</feature>
<dbReference type="CDD" id="cd09113">
    <property type="entry name" value="PLDc_ymdC_like_2"/>
    <property type="match status" value="1"/>
</dbReference>
<dbReference type="RefSeq" id="WP_289962879.1">
    <property type="nucleotide sequence ID" value="NZ_JAUEOZ010000002.1"/>
</dbReference>
<name>A0ABT7Y457_9VIBR</name>
<comment type="caution">
    <text evidence="3">The sequence shown here is derived from an EMBL/GenBank/DDBJ whole genome shotgun (WGS) entry which is preliminary data.</text>
</comment>
<proteinExistence type="predicted"/>
<feature type="domain" description="PLD phosphodiesterase" evidence="2">
    <location>
        <begin position="152"/>
        <end position="179"/>
    </location>
</feature>
<evidence type="ECO:0000259" key="2">
    <source>
        <dbReference type="PROSITE" id="PS50035"/>
    </source>
</evidence>
<dbReference type="PANTHER" id="PTHR21248:SF12">
    <property type="entry name" value="CARDIOLIPIN SYNTHASE C"/>
    <property type="match status" value="1"/>
</dbReference>
<dbReference type="Pfam" id="PF13091">
    <property type="entry name" value="PLDc_2"/>
    <property type="match status" value="2"/>
</dbReference>
<dbReference type="PANTHER" id="PTHR21248">
    <property type="entry name" value="CARDIOLIPIN SYNTHASE"/>
    <property type="match status" value="1"/>
</dbReference>
<dbReference type="PROSITE" id="PS50035">
    <property type="entry name" value="PLD"/>
    <property type="match status" value="2"/>
</dbReference>